<proteinExistence type="predicted"/>
<sequence>MQAQEIKDKLNSLISEADPIDPSLARRLDEINRWVKDVKPGSLTAKKFVMAFLLQLIRDSQVWLAVQSLPSGREQQAAFELMTPGEKYWYSYLFPKWLSENDRKFYIWKQKLKAGKFDPADDIVIRAIAARIVDRQGTVLYRYVADLSMATDSIVSNRQQQPLCIQVTTLSDEFSEQKYQNWQQTLQGWGIDRGLFLSYDRNDENFLNQLVNIALYNSDNLPAGRYLKFP</sequence>
<organism evidence="1 2">
    <name type="scientific">Microcoleus asticus IPMA8</name>
    <dbReference type="NCBI Taxonomy" id="2563858"/>
    <lineage>
        <taxon>Bacteria</taxon>
        <taxon>Bacillati</taxon>
        <taxon>Cyanobacteriota</taxon>
        <taxon>Cyanophyceae</taxon>
        <taxon>Oscillatoriophycideae</taxon>
        <taxon>Oscillatoriales</taxon>
        <taxon>Microcoleaceae</taxon>
        <taxon>Microcoleus</taxon>
        <taxon>Microcoleus asticus</taxon>
    </lineage>
</organism>
<protein>
    <submittedName>
        <fullName evidence="1">Uncharacterized protein</fullName>
    </submittedName>
</protein>
<name>A0ABX2D8J5_9CYAN</name>
<dbReference type="Proteomes" id="UP000702425">
    <property type="component" value="Unassembled WGS sequence"/>
</dbReference>
<reference evidence="1 2" key="1">
    <citation type="journal article" date="2020" name="Sci. Rep.">
        <title>A novel cyanobacterial geosmin producer, revising GeoA distribution and dispersion patterns in Bacteria.</title>
        <authorList>
            <person name="Churro C."/>
            <person name="Semedo-Aguiar A.P."/>
            <person name="Silva A.D."/>
            <person name="Pereira-Leal J.B."/>
            <person name="Leite R.B."/>
        </authorList>
    </citation>
    <scope>NUCLEOTIDE SEQUENCE [LARGE SCALE GENOMIC DNA]</scope>
    <source>
        <strain evidence="1 2">IPMA8</strain>
    </source>
</reference>
<dbReference type="RefSeq" id="WP_172192349.1">
    <property type="nucleotide sequence ID" value="NZ_CAWPPK010000072.1"/>
</dbReference>
<comment type="caution">
    <text evidence="1">The sequence shown here is derived from an EMBL/GenBank/DDBJ whole genome shotgun (WGS) entry which is preliminary data.</text>
</comment>
<keyword evidence="2" id="KW-1185">Reference proteome</keyword>
<accession>A0ABX2D8J5</accession>
<evidence type="ECO:0000313" key="2">
    <source>
        <dbReference type="Proteomes" id="UP000702425"/>
    </source>
</evidence>
<dbReference type="EMBL" id="SRRZ01000163">
    <property type="protein sequence ID" value="NQE37940.1"/>
    <property type="molecule type" value="Genomic_DNA"/>
</dbReference>
<evidence type="ECO:0000313" key="1">
    <source>
        <dbReference type="EMBL" id="NQE37940.1"/>
    </source>
</evidence>
<gene>
    <name evidence="1" type="ORF">E5S67_05721</name>
</gene>